<feature type="region of interest" description="Disordered" evidence="1">
    <location>
        <begin position="34"/>
        <end position="58"/>
    </location>
</feature>
<dbReference type="InterPro" id="IPR018392">
    <property type="entry name" value="LysM"/>
</dbReference>
<dbReference type="CDD" id="cd00118">
    <property type="entry name" value="LysM"/>
    <property type="match status" value="1"/>
</dbReference>
<dbReference type="Pfam" id="PF10358">
    <property type="entry name" value="NT-C2"/>
    <property type="match status" value="1"/>
</dbReference>
<dbReference type="InterPro" id="IPR019448">
    <property type="entry name" value="NT-C2"/>
</dbReference>
<dbReference type="PANTHER" id="PTHR33414:SF1">
    <property type="entry name" value="PROTEIN PLASTID MOVEMENT IMPAIRED 1-RELATED 1"/>
    <property type="match status" value="1"/>
</dbReference>
<dbReference type="EMBL" id="JAYMYR010000008">
    <property type="protein sequence ID" value="KAK7347847.1"/>
    <property type="molecule type" value="Genomic_DNA"/>
</dbReference>
<dbReference type="Proteomes" id="UP001374584">
    <property type="component" value="Unassembled WGS sequence"/>
</dbReference>
<dbReference type="AlphaFoldDB" id="A0AAN9M4S8"/>
<keyword evidence="4" id="KW-1185">Reference proteome</keyword>
<accession>A0AAN9M4S8</accession>
<feature type="domain" description="C2 NT-type" evidence="2">
    <location>
        <begin position="77"/>
        <end position="225"/>
    </location>
</feature>
<organism evidence="3 4">
    <name type="scientific">Phaseolus coccineus</name>
    <name type="common">Scarlet runner bean</name>
    <name type="synonym">Phaseolus multiflorus</name>
    <dbReference type="NCBI Taxonomy" id="3886"/>
    <lineage>
        <taxon>Eukaryota</taxon>
        <taxon>Viridiplantae</taxon>
        <taxon>Streptophyta</taxon>
        <taxon>Embryophyta</taxon>
        <taxon>Tracheophyta</taxon>
        <taxon>Spermatophyta</taxon>
        <taxon>Magnoliopsida</taxon>
        <taxon>eudicotyledons</taxon>
        <taxon>Gunneridae</taxon>
        <taxon>Pentapetalae</taxon>
        <taxon>rosids</taxon>
        <taxon>fabids</taxon>
        <taxon>Fabales</taxon>
        <taxon>Fabaceae</taxon>
        <taxon>Papilionoideae</taxon>
        <taxon>50 kb inversion clade</taxon>
        <taxon>NPAAA clade</taxon>
        <taxon>indigoferoid/millettioid clade</taxon>
        <taxon>Phaseoleae</taxon>
        <taxon>Phaseolus</taxon>
    </lineage>
</organism>
<dbReference type="InterPro" id="IPR048972">
    <property type="entry name" value="PMI1_PMIR1-2_C"/>
</dbReference>
<name>A0AAN9M4S8_PHACN</name>
<reference evidence="3 4" key="1">
    <citation type="submission" date="2024-01" db="EMBL/GenBank/DDBJ databases">
        <title>The genomes of 5 underutilized Papilionoideae crops provide insights into root nodulation and disease resistanc.</title>
        <authorList>
            <person name="Jiang F."/>
        </authorList>
    </citation>
    <scope>NUCLEOTIDE SEQUENCE [LARGE SCALE GENOMIC DNA]</scope>
    <source>
        <strain evidence="3">JINMINGXINNONG_FW02</strain>
        <tissue evidence="3">Leaves</tissue>
    </source>
</reference>
<evidence type="ECO:0000313" key="3">
    <source>
        <dbReference type="EMBL" id="KAK7347847.1"/>
    </source>
</evidence>
<dbReference type="Pfam" id="PF21745">
    <property type="entry name" value="PMI1_PMIR1-2_C"/>
    <property type="match status" value="1"/>
</dbReference>
<dbReference type="PANTHER" id="PTHR33414">
    <property type="entry name" value="PROTEIN PLASTID MOVEMENT IMPAIRED 1-RELATED 1"/>
    <property type="match status" value="1"/>
</dbReference>
<dbReference type="InterPro" id="IPR039614">
    <property type="entry name" value="PMI1-like"/>
</dbReference>
<dbReference type="PROSITE" id="PS51840">
    <property type="entry name" value="C2_NT"/>
    <property type="match status" value="1"/>
</dbReference>
<sequence length="1151" mass="127556">MSRVEGGKRSGEEEKNLLLKGVETVDKALCIEKSSSTNSKSSKSLLLDPKSKAKDSKEDNLRKDKKFVWNWKPLKALSLSRNKKFNCSFSVQVHVIEGLPLSFNDSCLCVYWKRRDTLLVTPPAKVIQGVAEFQDILTHSCCINGSRSGPQNSAKYEAKHFLLYASEAGAPEVDLGKHRVDLTSLLPLTLEELEEKKRSGVWTTSFRLSGTAKGAVMNVSFGYVIVGDNTSATRDNLCDTHNLLTPKKKGMPLMEPDIKPSQVDRRLRCTSDLSNFASNYYSSQNVDEVKDLHEVLPTSTSARASPVYIPCKEFVEERSCSPLHGKPELEGIKENIDPTKPVVCSSFGDEKDKAEENLGNEGKTSSLVHDKPEVFVFQENLDTVTLNDYPLPDSGIENVEECEGNEFSVVDKGIEFSSDEHVKLEESIGKAFIDVYTVDSTRTLDNAGIQVSFQDNDNQYSLVELSNNCKESVVVHEFSNLKNDLPTKELLLQELESALNSVSELETAAMDSPIIMEAKSEYKLRKTQSLDDVTESVASEFLSMLGIDRSPRGLSFEGETESPRELLLRQFENEVRSEGFSLFDFDMGSDNEADSGDGSSFGSEHWKFSTAIKPASSMPDVHKGHLIEFENVRNKQKVQMLEDLETEALMREWGLSEKAFQHSPKKDYNNGLGSPIYFLPEETLPLPPLAEGLGPFLQTEDGGFLRSMNPTLFRNSRIGGALIMQVSNPIVVPAEMGSGIMEILQYLASVGIEKLSKQANKLMPLEDITGKTMQQISREVLGGTHRQLHLRHNLVTGQHSTCAQKGLTGTLYGGLVSNKFSSDSDSDGNQRGSEFDSLDDLALLAMDKIEALSLEGLRIQSGMSNEDAPSNIIAQSYGDISALQGKGVSIRGSLGLDGAAAMQLLDMKNSSSDEYGVDGIMALSLTLDEWMRLDSGEIDDDIDNISEHTSKLLAAHHANSFDLIRGKSSKGERKRGRKCGLLGNKFIVALMEQLRDPLRNYEPVGTPMLALIQVERVFIPPKQEIYRHLGEAGNKNDDECEIVAKVEMKANKEEKSSEDEGIPQFKIIEVHVAGLQKRKFWDTSRRRQQQEQSGSRWLIANGMGKSFKNPILKSNVVTKSSAPITTTNVQPGDSLWSISSRIYGTLTRWNW</sequence>
<protein>
    <recommendedName>
        <fullName evidence="2">C2 NT-type domain-containing protein</fullName>
    </recommendedName>
</protein>
<proteinExistence type="predicted"/>
<feature type="compositionally biased region" description="Basic and acidic residues" evidence="1">
    <location>
        <begin position="49"/>
        <end position="58"/>
    </location>
</feature>
<feature type="compositionally biased region" description="Low complexity" evidence="1">
    <location>
        <begin position="34"/>
        <end position="48"/>
    </location>
</feature>
<comment type="caution">
    <text evidence="3">The sequence shown here is derived from an EMBL/GenBank/DDBJ whole genome shotgun (WGS) entry which is preliminary data.</text>
</comment>
<evidence type="ECO:0000313" key="4">
    <source>
        <dbReference type="Proteomes" id="UP001374584"/>
    </source>
</evidence>
<evidence type="ECO:0000259" key="2">
    <source>
        <dbReference type="PROSITE" id="PS51840"/>
    </source>
</evidence>
<gene>
    <name evidence="3" type="ORF">VNO80_22386</name>
</gene>
<evidence type="ECO:0000256" key="1">
    <source>
        <dbReference type="SAM" id="MobiDB-lite"/>
    </source>
</evidence>